<feature type="compositionally biased region" description="Polar residues" evidence="4">
    <location>
        <begin position="1577"/>
        <end position="1591"/>
    </location>
</feature>
<sequence length="2245" mass="256580">MIIDASRGEIQLDDLFNAIEHDKDQVAQALDLYGEYLKVKNENTIDGGKKVELLERILKLECIEKTVVNHNHENERSRINLKWTVLTECGIWYRKLGSYEKAIRCFDNANAINNRVSTIYYEMGMCYLELSDIYQVKICLEKTIEISHEHIHWKCLEQIIYFYYILGNFSKCLEYIRIGYDRVATSQSIYDLGQLCLVLLERKQPSMKILVEKMFKNEIEYIVHDDDLLKRIQELEANIAKFKEKLFNRSNRIVDRKSIDERASIENFQELGQYLTKKIRESSNDDMKLCKLIDINNFLPEKPVVVEAPQPEPMEQETVISEEQPPPPAPTQRKKRSQLPLNLDDYEKRRSARSVTRMISDENNVSTVDKLKRLLANKDDSSDEEADETLISPDNLDEESTLALPSDVPKETFPSLTIEYKSFIQLIDDTIKTGHQFHCLDFICEYVNELTKHSSTLWSAEMRMIFTKLFDCLVDHVQYPTTEIEPNHLRACVCYVENALGSAKSDLSEDSIERFSCFARLKVKYKFLGYCFARLQFFLYLFKNSPIQQTEFEIDELFYRILWISSLYYFLSDVQDDALACVYQLQRVLPEGLTIVLPNLFNHATISKSTIEALCLRLKNSSSTSSNSSSSQELTYILSRIAVADEKDELVSLIKKLEKKIKLFYANLSTQLQLQQKSLIKCYETLISVLNENQHLNDKDNRNVRKIFDQILIQVIDMMIKILNEDSPWRDVSLKTVEKLTLNLIDSIMKRDCSGEDVWPFKSTNPWILLYRATMKRDSKKNEQFIISFVRTIHELFGKHELCLIENGILLEYFLLELIQIEHPDIRKILFSKQNIDSKSLEEGDEQKNKFSKVMDEIEQCIYCLYGLVVRKSKMKYLDDHNCRSLELTLEKASIVFYALRPRQLPGYEGRTCTVTNETESLFQRFESMIEWDDEREHRRKLLISYVSDATSINSQGKQSEELLHLSDKPFTANNALFEKDLYYLFADYHLKMGSKDAVSNESSNKKAQEYYIKDLCMNTKRFDSWAGLTVIEFAKIEELITADDFDARIFNVHMSASCYFRQAVSVDSNNHTLWMEYAEITYVLQSYCSKYREKAAEYVPERSFLLNICKEAYEKANLCTDNDDNKEDWTHLYMMAKIEEKLHRSKLLDSLKKYASALDLLHENKAVYPRKLGHHTSTSNSKGTLLGCHAVEMFYRIHASTLKYLNRHNKETVDFTIEKLNELHEFLVEMQTKAFATSYYEKSTIPSDAHSNQLISAQYFPAQQDQTTDPWLTLYHKCIWLCIEGLYICIARYNRHYRALYRLAHFFHTNEYYRNDRLSLEFFLGGSVLELKNYPRVIGLYQERSKHNLFNGIWRIQPLDADRTGSFNASMYKSTRLFVDLLLRFEENFVILLEVLRQLLAKPDPDKKYVREVERKMLCQHTIRNFVRTVKKKVTSKTRDDIEREGLKILASMDESDPNSVSIPILFETSIHLYNLIRNYPEFYHNSRLDELVESTFLRYRSILKFSSHLPENPKAENLTLIYTPKKQKSKKRPATIVEQPSASKRVDFERSPISSVVTTDQSAADKRLAPEPAPLSSTRTTEQSVTNNGESSETSLASSSTIAKQSSANEPLLVVSTIEKSDVNKRSGEGKSAVKSSASFEEPTVSDYTCLPKSPLPSTVIAEQSIRKKHPPLIPTSGLTTTTAEQSDVKKHSSPEPSTASIGQPSSNKRPREESLPTSSTTSTEQPTSRKRLHTEPLPASTIISPELSLISGHSCAKPLSISSAVPTEQETLKERSYHPTSSATHIEQPLAAKHQSPRLSLVPSTIATEQQTVKKHLGPESLLIEPTATVESPVLNKQPRPETSVIPVVITKEQSMATKREFSGLLPASSTATTAQQTLKKHLDPESTSVLSATVKEPELMHKRLAAEPLPIPPMIIREQPGTVKQQFPALSAVSSIHTTEPEIIEKYPTPELLSVPLATTMGQQNMTKHPPPQPSSIPSITISEHPVINRSSHSQPVSLSSGITVEQPIVNRRSYIEFLLDPPTDIIEQRVVHKLLSPDPPVIPSVVTSEQPMATNRQFPMLPPVLSASTTTQQVVSQRLSPEPASIITNQESMIHRRISPQPRPLPRIISTEEAVVKKRSTPEQLPFRSTITVEQPVVRKCSFAEPPSIPSTTATEQPVVDRRPFVEPLITANNQAIVNKRRSPDPASVLPSSTTDEPIVNTNPAREPPPLSPSSSSSSSPTTTADNFLGLASFLHYDSI</sequence>
<proteinExistence type="predicted"/>
<feature type="compositionally biased region" description="Polar residues" evidence="4">
    <location>
        <begin position="1697"/>
        <end position="1710"/>
    </location>
</feature>
<dbReference type="GO" id="GO:0031491">
    <property type="term" value="F:nucleosome binding"/>
    <property type="evidence" value="ECO:0007669"/>
    <property type="project" value="TreeGrafter"/>
</dbReference>
<feature type="region of interest" description="Disordered" evidence="4">
    <location>
        <begin position="1522"/>
        <end position="1610"/>
    </location>
</feature>
<dbReference type="InterPro" id="IPR033053">
    <property type="entry name" value="Hir3/CABIN1"/>
</dbReference>
<feature type="region of interest" description="Disordered" evidence="4">
    <location>
        <begin position="1769"/>
        <end position="1800"/>
    </location>
</feature>
<feature type="region of interest" description="Disordered" evidence="4">
    <location>
        <begin position="376"/>
        <end position="408"/>
    </location>
</feature>
<feature type="compositionally biased region" description="Low complexity" evidence="4">
    <location>
        <begin position="1718"/>
        <end position="1729"/>
    </location>
</feature>
<evidence type="ECO:0000256" key="2">
    <source>
        <dbReference type="ARBA" id="ARBA00023242"/>
    </source>
</evidence>
<comment type="subcellular location">
    <subcellularLocation>
        <location evidence="1">Nucleus</location>
    </subcellularLocation>
</comment>
<feature type="region of interest" description="Disordered" evidence="4">
    <location>
        <begin position="312"/>
        <end position="361"/>
    </location>
</feature>
<evidence type="ECO:0000256" key="1">
    <source>
        <dbReference type="ARBA" id="ARBA00004123"/>
    </source>
</evidence>
<evidence type="ECO:0000313" key="5">
    <source>
        <dbReference type="EMBL" id="CAF0807573.1"/>
    </source>
</evidence>
<gene>
    <name evidence="5" type="ORF">XAT740_LOCUS3295</name>
</gene>
<evidence type="ECO:0000256" key="4">
    <source>
        <dbReference type="SAM" id="MobiDB-lite"/>
    </source>
</evidence>
<dbReference type="Gene3D" id="1.25.40.10">
    <property type="entry name" value="Tetratricopeptide repeat domain"/>
    <property type="match status" value="1"/>
</dbReference>
<feature type="compositionally biased region" description="Polar residues" evidence="4">
    <location>
        <begin position="2195"/>
        <end position="2209"/>
    </location>
</feature>
<feature type="compositionally biased region" description="Low complexity" evidence="4">
    <location>
        <begin position="1592"/>
        <end position="1603"/>
    </location>
</feature>
<reference evidence="5" key="1">
    <citation type="submission" date="2021-02" db="EMBL/GenBank/DDBJ databases">
        <authorList>
            <person name="Nowell W R."/>
        </authorList>
    </citation>
    <scope>NUCLEOTIDE SEQUENCE</scope>
</reference>
<dbReference type="InterPro" id="IPR019734">
    <property type="entry name" value="TPR_rpt"/>
</dbReference>
<dbReference type="PANTHER" id="PTHR15502:SF7">
    <property type="entry name" value="CALCINEURIN-BINDING PROTEIN CABIN-1"/>
    <property type="match status" value="1"/>
</dbReference>
<dbReference type="SUPFAM" id="SSF48452">
    <property type="entry name" value="TPR-like"/>
    <property type="match status" value="1"/>
</dbReference>
<feature type="region of interest" description="Disordered" evidence="4">
    <location>
        <begin position="2181"/>
        <end position="2230"/>
    </location>
</feature>
<keyword evidence="3" id="KW-0175">Coiled coil</keyword>
<dbReference type="EMBL" id="CAJNOR010000124">
    <property type="protein sequence ID" value="CAF0807573.1"/>
    <property type="molecule type" value="Genomic_DNA"/>
</dbReference>
<evidence type="ECO:0000256" key="3">
    <source>
        <dbReference type="SAM" id="Coils"/>
    </source>
</evidence>
<keyword evidence="2" id="KW-0539">Nucleus</keyword>
<feature type="compositionally biased region" description="Polar residues" evidence="4">
    <location>
        <begin position="1679"/>
        <end position="1688"/>
    </location>
</feature>
<feature type="coiled-coil region" evidence="3">
    <location>
        <begin position="225"/>
        <end position="252"/>
    </location>
</feature>
<feature type="region of interest" description="Disordered" evidence="4">
    <location>
        <begin position="1623"/>
        <end position="1742"/>
    </location>
</feature>
<dbReference type="GO" id="GO:0005634">
    <property type="term" value="C:nucleus"/>
    <property type="evidence" value="ECO:0007669"/>
    <property type="project" value="UniProtKB-SubCell"/>
</dbReference>
<accession>A0A813TBX7</accession>
<comment type="caution">
    <text evidence="5">The sequence shown here is derived from an EMBL/GenBank/DDBJ whole genome shotgun (WGS) entry which is preliminary data.</text>
</comment>
<dbReference type="InterPro" id="IPR011990">
    <property type="entry name" value="TPR-like_helical_dom_sf"/>
</dbReference>
<dbReference type="GO" id="GO:0006325">
    <property type="term" value="P:chromatin organization"/>
    <property type="evidence" value="ECO:0007669"/>
    <property type="project" value="InterPro"/>
</dbReference>
<organism evidence="5 6">
    <name type="scientific">Adineta ricciae</name>
    <name type="common">Rotifer</name>
    <dbReference type="NCBI Taxonomy" id="249248"/>
    <lineage>
        <taxon>Eukaryota</taxon>
        <taxon>Metazoa</taxon>
        <taxon>Spiralia</taxon>
        <taxon>Gnathifera</taxon>
        <taxon>Rotifera</taxon>
        <taxon>Eurotatoria</taxon>
        <taxon>Bdelloidea</taxon>
        <taxon>Adinetida</taxon>
        <taxon>Adinetidae</taxon>
        <taxon>Adineta</taxon>
    </lineage>
</organism>
<name>A0A813TBX7_ADIRI</name>
<dbReference type="SMART" id="SM00028">
    <property type="entry name" value="TPR"/>
    <property type="match status" value="3"/>
</dbReference>
<dbReference type="Proteomes" id="UP000663828">
    <property type="component" value="Unassembled WGS sequence"/>
</dbReference>
<evidence type="ECO:0000313" key="6">
    <source>
        <dbReference type="Proteomes" id="UP000663828"/>
    </source>
</evidence>
<dbReference type="PANTHER" id="PTHR15502">
    <property type="entry name" value="CALCINEURIN-BINDING PROTEIN CABIN 1-RELATED"/>
    <property type="match status" value="1"/>
</dbReference>
<feature type="compositionally biased region" description="Polar residues" evidence="4">
    <location>
        <begin position="1554"/>
        <end position="1564"/>
    </location>
</feature>
<protein>
    <submittedName>
        <fullName evidence="5">Uncharacterized protein</fullName>
    </submittedName>
</protein>
<keyword evidence="6" id="KW-1185">Reference proteome</keyword>